<evidence type="ECO:0008006" key="4">
    <source>
        <dbReference type="Google" id="ProtNLM"/>
    </source>
</evidence>
<keyword evidence="3" id="KW-1185">Reference proteome</keyword>
<feature type="transmembrane region" description="Helical" evidence="1">
    <location>
        <begin position="169"/>
        <end position="190"/>
    </location>
</feature>
<evidence type="ECO:0000256" key="1">
    <source>
        <dbReference type="SAM" id="Phobius"/>
    </source>
</evidence>
<dbReference type="InterPro" id="IPR008993">
    <property type="entry name" value="TIMP-like_OB-fold"/>
</dbReference>
<dbReference type="AlphaFoldDB" id="A0A1U7Q1E2"/>
<keyword evidence="1" id="KW-0812">Transmembrane</keyword>
<dbReference type="EMBL" id="FTPU01000074">
    <property type="protein sequence ID" value="SIT98880.1"/>
    <property type="molecule type" value="Genomic_DNA"/>
</dbReference>
<evidence type="ECO:0000313" key="2">
    <source>
        <dbReference type="EMBL" id="SIT98880.1"/>
    </source>
</evidence>
<reference evidence="3" key="1">
    <citation type="submission" date="2016-10" db="EMBL/GenBank/DDBJ databases">
        <authorList>
            <person name="Varghese N."/>
            <person name="Submissions S."/>
        </authorList>
    </citation>
    <scope>NUCLEOTIDE SEQUENCE [LARGE SCALE GENOMIC DNA]</scope>
    <source>
        <strain evidence="3">DSM 19482</strain>
    </source>
</reference>
<dbReference type="SUPFAM" id="SSF50242">
    <property type="entry name" value="TIMP-like"/>
    <property type="match status" value="1"/>
</dbReference>
<proteinExistence type="predicted"/>
<organism evidence="2 3">
    <name type="scientific">Epilithonimonas bovis DSM 19482</name>
    <dbReference type="NCBI Taxonomy" id="1121284"/>
    <lineage>
        <taxon>Bacteria</taxon>
        <taxon>Pseudomonadati</taxon>
        <taxon>Bacteroidota</taxon>
        <taxon>Flavobacteriia</taxon>
        <taxon>Flavobacteriales</taxon>
        <taxon>Weeksellaceae</taxon>
        <taxon>Chryseobacterium group</taxon>
        <taxon>Epilithonimonas</taxon>
    </lineage>
</organism>
<sequence length="202" mass="23743">MNIQESFKYADFVFIGKVYEITQSPSGFKTINNFFSKVNIEKVYKLNAYSEFYNKTATLFSSQLRSCDLFYDNNTEYLVFGYIEPDTGLIYSEFCTQTKPLKNVLKSDLKTLEKLKIEYLEKDKNIVIKPAVEEIDMFINQPNILIDKLRRKTDFAQLRYEKIKTENKYLKTALVVIIGIIVILIIFFFYSKTKKGKKHCSQ</sequence>
<evidence type="ECO:0000313" key="3">
    <source>
        <dbReference type="Proteomes" id="UP000187261"/>
    </source>
</evidence>
<dbReference type="Proteomes" id="UP000187261">
    <property type="component" value="Unassembled WGS sequence"/>
</dbReference>
<gene>
    <name evidence="2" type="ORF">SAMN05660493_03294</name>
</gene>
<keyword evidence="1" id="KW-1133">Transmembrane helix</keyword>
<keyword evidence="1" id="KW-0472">Membrane</keyword>
<accession>A0A1U7Q1E2</accession>
<dbReference type="Gene3D" id="2.40.50.120">
    <property type="match status" value="1"/>
</dbReference>
<protein>
    <recommendedName>
        <fullName evidence="4">Tissue inhibitor of metalloproteinase</fullName>
    </recommendedName>
</protein>
<name>A0A1U7Q1E2_9FLAO</name>